<dbReference type="Gene3D" id="3.30.70.270">
    <property type="match status" value="1"/>
</dbReference>
<dbReference type="PROSITE" id="PS50110">
    <property type="entry name" value="RESPONSE_REGULATORY"/>
    <property type="match status" value="1"/>
</dbReference>
<accession>A0ABT5U344</accession>
<dbReference type="InterPro" id="IPR011006">
    <property type="entry name" value="CheY-like_superfamily"/>
</dbReference>
<feature type="modified residue" description="4-aspartylphosphate" evidence="1">
    <location>
        <position position="92"/>
    </location>
</feature>
<keyword evidence="6" id="KW-1185">Reference proteome</keyword>
<dbReference type="CDD" id="cd01949">
    <property type="entry name" value="GGDEF"/>
    <property type="match status" value="1"/>
</dbReference>
<dbReference type="SMART" id="SM00267">
    <property type="entry name" value="GGDEF"/>
    <property type="match status" value="1"/>
</dbReference>
<evidence type="ECO:0000259" key="3">
    <source>
        <dbReference type="PROSITE" id="PS50883"/>
    </source>
</evidence>
<feature type="domain" description="Response regulatory" evidence="2">
    <location>
        <begin position="10"/>
        <end position="161"/>
    </location>
</feature>
<dbReference type="PROSITE" id="PS50883">
    <property type="entry name" value="EAL"/>
    <property type="match status" value="1"/>
</dbReference>
<dbReference type="InterPro" id="IPR043128">
    <property type="entry name" value="Rev_trsase/Diguanyl_cyclase"/>
</dbReference>
<dbReference type="InterPro" id="IPR035919">
    <property type="entry name" value="EAL_sf"/>
</dbReference>
<dbReference type="Pfam" id="PF00563">
    <property type="entry name" value="EAL"/>
    <property type="match status" value="1"/>
</dbReference>
<dbReference type="Gene3D" id="3.20.20.450">
    <property type="entry name" value="EAL domain"/>
    <property type="match status" value="1"/>
</dbReference>
<dbReference type="Gene3D" id="3.40.50.2300">
    <property type="match status" value="1"/>
</dbReference>
<dbReference type="Proteomes" id="UP001528823">
    <property type="component" value="Unassembled WGS sequence"/>
</dbReference>
<dbReference type="InterPro" id="IPR052155">
    <property type="entry name" value="Biofilm_reg_signaling"/>
</dbReference>
<evidence type="ECO:0000259" key="2">
    <source>
        <dbReference type="PROSITE" id="PS50110"/>
    </source>
</evidence>
<dbReference type="SUPFAM" id="SSF55073">
    <property type="entry name" value="Nucleotide cyclase"/>
    <property type="match status" value="1"/>
</dbReference>
<dbReference type="PANTHER" id="PTHR44757:SF2">
    <property type="entry name" value="BIOFILM ARCHITECTURE MAINTENANCE PROTEIN MBAA"/>
    <property type="match status" value="1"/>
</dbReference>
<dbReference type="Pfam" id="PF00072">
    <property type="entry name" value="Response_reg"/>
    <property type="match status" value="1"/>
</dbReference>
<dbReference type="InterPro" id="IPR001789">
    <property type="entry name" value="Sig_transdc_resp-reg_receiver"/>
</dbReference>
<dbReference type="EMBL" id="JAPMOU010000002">
    <property type="protein sequence ID" value="MDE1460727.1"/>
    <property type="molecule type" value="Genomic_DNA"/>
</dbReference>
<dbReference type="Pfam" id="PF00990">
    <property type="entry name" value="GGDEF"/>
    <property type="match status" value="1"/>
</dbReference>
<keyword evidence="1" id="KW-0597">Phosphoprotein</keyword>
<dbReference type="InterPro" id="IPR001633">
    <property type="entry name" value="EAL_dom"/>
</dbReference>
<comment type="caution">
    <text evidence="5">The sequence shown here is derived from an EMBL/GenBank/DDBJ whole genome shotgun (WGS) entry which is preliminary data.</text>
</comment>
<feature type="domain" description="GGDEF" evidence="4">
    <location>
        <begin position="236"/>
        <end position="369"/>
    </location>
</feature>
<dbReference type="CDD" id="cd01948">
    <property type="entry name" value="EAL"/>
    <property type="match status" value="1"/>
</dbReference>
<dbReference type="InterPro" id="IPR029787">
    <property type="entry name" value="Nucleotide_cyclase"/>
</dbReference>
<gene>
    <name evidence="5" type="ORF">ORQ98_01980</name>
</gene>
<proteinExistence type="predicted"/>
<evidence type="ECO:0000313" key="5">
    <source>
        <dbReference type="EMBL" id="MDE1460727.1"/>
    </source>
</evidence>
<dbReference type="RefSeq" id="WP_274687099.1">
    <property type="nucleotide sequence ID" value="NZ_JAPMOU010000002.1"/>
</dbReference>
<name>A0ABT5U344_9GAMM</name>
<dbReference type="PROSITE" id="PS50887">
    <property type="entry name" value="GGDEF"/>
    <property type="match status" value="1"/>
</dbReference>
<dbReference type="SMART" id="SM00052">
    <property type="entry name" value="EAL"/>
    <property type="match status" value="1"/>
</dbReference>
<evidence type="ECO:0000256" key="1">
    <source>
        <dbReference type="PROSITE-ProRule" id="PRU00169"/>
    </source>
</evidence>
<dbReference type="PANTHER" id="PTHR44757">
    <property type="entry name" value="DIGUANYLATE CYCLASE DGCP"/>
    <property type="match status" value="1"/>
</dbReference>
<dbReference type="NCBIfam" id="TIGR00254">
    <property type="entry name" value="GGDEF"/>
    <property type="match status" value="1"/>
</dbReference>
<reference evidence="5 6" key="1">
    <citation type="submission" date="2022-11" db="EMBL/GenBank/DDBJ databases">
        <title>Spartinivicinus poritis sp. nov., isolated from scleractinian coral Porites lutea.</title>
        <authorList>
            <person name="Zhang G."/>
            <person name="Cai L."/>
            <person name="Wei Q."/>
        </authorList>
    </citation>
    <scope>NUCLEOTIDE SEQUENCE [LARGE SCALE GENOMIC DNA]</scope>
    <source>
        <strain evidence="5 6">A2-2</strain>
    </source>
</reference>
<feature type="domain" description="EAL" evidence="3">
    <location>
        <begin position="378"/>
        <end position="632"/>
    </location>
</feature>
<dbReference type="InterPro" id="IPR000160">
    <property type="entry name" value="GGDEF_dom"/>
</dbReference>
<protein>
    <submittedName>
        <fullName evidence="5">EAL domain-containing protein</fullName>
    </submittedName>
</protein>
<sequence length="640" mass="71977">MEELMREEPAILVVDDNPQVLDSYRKILTTPTDKSTAALNALEQSLFGKSAQASHSDSQQFIVEFASSGQAGCEKVKQLLHDNLRVAVAFVDMRMPGKMDGLQTIETLWLIDPNIQVVICSAYADNSWEDISARIGQTDQLLILRKPFERIEILQIASALLNKWNLLHERESQLTQLEHCIAERTQHLQKALQERERFEHQLQHKVTHDDLTDLPNRTLLLDRLNQALTKAKRYHTRLMVCFIDLDRFKYINDHFGHDVGDQLLCTIAERMTAIVRKSDTLARIGGDEFVLVISDYDRTETAMHGLQRLIGCISKPLQVAGTEVEVTCSIGCSTYPEDGDDVTSLLKFADAAMYSAKAHGCNIIQLYNASLRANIEERIRIETELRQAIKRNQLQLYYQPQVDLHRGCVTGVEALLRWQHPELGTILPNRFIPIAEDTGLIRQVTEWVLQEACKQGKTWQESGIEMLQIAVNISAKQINDVAFPSLVSRCLSATGFDPERLELEITESSAMENPDFTIPLMHLLKALGVKLSIDDFGTGYSNMYYLKSFPVDKLKLDGSFVQEVTTDKCSHAIVSAIITMGQALGLSVIAEMTETEDQVVTLAEQGCDLVQGFYFSKPLTALECEKLLWKGAVALPKALQ</sequence>
<dbReference type="SUPFAM" id="SSF141868">
    <property type="entry name" value="EAL domain-like"/>
    <property type="match status" value="1"/>
</dbReference>
<dbReference type="SUPFAM" id="SSF52172">
    <property type="entry name" value="CheY-like"/>
    <property type="match status" value="1"/>
</dbReference>
<evidence type="ECO:0000313" key="6">
    <source>
        <dbReference type="Proteomes" id="UP001528823"/>
    </source>
</evidence>
<organism evidence="5 6">
    <name type="scientific">Spartinivicinus poritis</name>
    <dbReference type="NCBI Taxonomy" id="2994640"/>
    <lineage>
        <taxon>Bacteria</taxon>
        <taxon>Pseudomonadati</taxon>
        <taxon>Pseudomonadota</taxon>
        <taxon>Gammaproteobacteria</taxon>
        <taxon>Oceanospirillales</taxon>
        <taxon>Zooshikellaceae</taxon>
        <taxon>Spartinivicinus</taxon>
    </lineage>
</organism>
<evidence type="ECO:0000259" key="4">
    <source>
        <dbReference type="PROSITE" id="PS50887"/>
    </source>
</evidence>